<protein>
    <submittedName>
        <fullName evidence="3">FAD-dependent oxidoreductase</fullName>
    </submittedName>
</protein>
<dbReference type="Gene3D" id="3.50.50.60">
    <property type="entry name" value="FAD/NAD(P)-binding domain"/>
    <property type="match status" value="2"/>
</dbReference>
<dbReference type="SUPFAM" id="SSF51905">
    <property type="entry name" value="FAD/NAD(P)-binding domain"/>
    <property type="match status" value="1"/>
</dbReference>
<dbReference type="Pfam" id="PF01593">
    <property type="entry name" value="Amino_oxidase"/>
    <property type="match status" value="1"/>
</dbReference>
<accession>A0ABU8MWB9</accession>
<dbReference type="PANTHER" id="PTHR42923:SF43">
    <property type="entry name" value="AMINE OXIDASE"/>
    <property type="match status" value="1"/>
</dbReference>
<dbReference type="InterPro" id="IPR050464">
    <property type="entry name" value="Zeta_carotene_desat/Oxidored"/>
</dbReference>
<dbReference type="Gene3D" id="3.90.660.10">
    <property type="match status" value="1"/>
</dbReference>
<gene>
    <name evidence="3" type="ORF">WCD74_27875</name>
</gene>
<dbReference type="InterPro" id="IPR002937">
    <property type="entry name" value="Amino_oxidase"/>
</dbReference>
<organism evidence="3 4">
    <name type="scientific">Actinomycetospora aurantiaca</name>
    <dbReference type="NCBI Taxonomy" id="3129233"/>
    <lineage>
        <taxon>Bacteria</taxon>
        <taxon>Bacillati</taxon>
        <taxon>Actinomycetota</taxon>
        <taxon>Actinomycetes</taxon>
        <taxon>Pseudonocardiales</taxon>
        <taxon>Pseudonocardiaceae</taxon>
        <taxon>Actinomycetospora</taxon>
    </lineage>
</organism>
<dbReference type="RefSeq" id="WP_337698180.1">
    <property type="nucleotide sequence ID" value="NZ_JBBEGN010000025.1"/>
</dbReference>
<evidence type="ECO:0000256" key="1">
    <source>
        <dbReference type="SAM" id="MobiDB-lite"/>
    </source>
</evidence>
<dbReference type="InterPro" id="IPR036188">
    <property type="entry name" value="FAD/NAD-bd_sf"/>
</dbReference>
<evidence type="ECO:0000313" key="3">
    <source>
        <dbReference type="EMBL" id="MEJ2871610.1"/>
    </source>
</evidence>
<feature type="region of interest" description="Disordered" evidence="1">
    <location>
        <begin position="1"/>
        <end position="22"/>
    </location>
</feature>
<sequence>MFSPHTVVAPRPDLPQRVPDDRSSGKVVVVGGGLAGVTAATVLAERGLTVELLEAAPRLGGRLGTWPRTLPDGTEVTVEHGYHGFFRQYYTLRDVLRRIDPDLAFLRDVGGYPVESREWESEDFSDLPTTPLANLAALVWKSPSFRLRDLRKVDGREALAMLRYDPVRTFAEHDHRTTAELLDSFGFSERGRAMLFEVFAHSFFNTEQRYSAAEFLAMCHFYFTGNPEGLGMDVPTDQYAATIWDPFTRLLEKHGATVTTGARATMVVDGPGGWSVGVDGGPTRTARHLVVATDVPATRALFERSPAFATTGPRLAGQVAELPGGEPYVVARLWCRGDVDAAHAPFTGVTRERILDSVTLFHRIEAESAAWASRTGGSVIELHSYACPHDASRDDLVAEMRHELAGLWPEFAALEVLDVDAHLYDNAPGFDPGTHARRPGVVTDARGLRLAGDWVATEIPSALMERAAVTGVLAANDVLREEGVAPEPVRSIAPRGVLARARG</sequence>
<dbReference type="PRINTS" id="PR00420">
    <property type="entry name" value="RNGMNOXGNASE"/>
</dbReference>
<keyword evidence="4" id="KW-1185">Reference proteome</keyword>
<evidence type="ECO:0000313" key="4">
    <source>
        <dbReference type="Proteomes" id="UP001385809"/>
    </source>
</evidence>
<feature type="domain" description="Amine oxidase" evidence="2">
    <location>
        <begin position="34"/>
        <end position="479"/>
    </location>
</feature>
<dbReference type="Proteomes" id="UP001385809">
    <property type="component" value="Unassembled WGS sequence"/>
</dbReference>
<proteinExistence type="predicted"/>
<reference evidence="3 4" key="1">
    <citation type="submission" date="2024-03" db="EMBL/GenBank/DDBJ databases">
        <title>Actinomycetospora sp. OC33-EN08, a novel actinomycete isolated from wild orchid (Aerides multiflora).</title>
        <authorList>
            <person name="Suriyachadkun C."/>
        </authorList>
    </citation>
    <scope>NUCLEOTIDE SEQUENCE [LARGE SCALE GENOMIC DNA]</scope>
    <source>
        <strain evidence="3 4">OC33-EN08</strain>
    </source>
</reference>
<evidence type="ECO:0000259" key="2">
    <source>
        <dbReference type="Pfam" id="PF01593"/>
    </source>
</evidence>
<comment type="caution">
    <text evidence="3">The sequence shown here is derived from an EMBL/GenBank/DDBJ whole genome shotgun (WGS) entry which is preliminary data.</text>
</comment>
<name>A0ABU8MWB9_9PSEU</name>
<dbReference type="PANTHER" id="PTHR42923">
    <property type="entry name" value="PROTOPORPHYRINOGEN OXIDASE"/>
    <property type="match status" value="1"/>
</dbReference>
<dbReference type="EMBL" id="JBBEGN010000025">
    <property type="protein sequence ID" value="MEJ2871610.1"/>
    <property type="molecule type" value="Genomic_DNA"/>
</dbReference>